<protein>
    <submittedName>
        <fullName evidence="3">DUF4189 domain-containing protein</fullName>
    </submittedName>
</protein>
<accession>A0ABX8CN60</accession>
<evidence type="ECO:0000313" key="4">
    <source>
        <dbReference type="Proteomes" id="UP000683310"/>
    </source>
</evidence>
<keyword evidence="4" id="KW-1185">Reference proteome</keyword>
<dbReference type="InterPro" id="IPR025240">
    <property type="entry name" value="DUF4189"/>
</dbReference>
<reference evidence="3 4" key="1">
    <citation type="submission" date="2021-04" db="EMBL/GenBank/DDBJ databases">
        <title>Nocardia tengchongensis.</title>
        <authorList>
            <person name="Zhuang k."/>
            <person name="Ran Y."/>
            <person name="Li W."/>
        </authorList>
    </citation>
    <scope>NUCLEOTIDE SEQUENCE [LARGE SCALE GENOMIC DNA]</scope>
    <source>
        <strain evidence="3 4">CFH S0057</strain>
    </source>
</reference>
<evidence type="ECO:0000313" key="3">
    <source>
        <dbReference type="EMBL" id="QVI21350.1"/>
    </source>
</evidence>
<organism evidence="3 4">
    <name type="scientific">Nocardia tengchongensis</name>
    <dbReference type="NCBI Taxonomy" id="2055889"/>
    <lineage>
        <taxon>Bacteria</taxon>
        <taxon>Bacillati</taxon>
        <taxon>Actinomycetota</taxon>
        <taxon>Actinomycetes</taxon>
        <taxon>Mycobacteriales</taxon>
        <taxon>Nocardiaceae</taxon>
        <taxon>Nocardia</taxon>
    </lineage>
</organism>
<dbReference type="EMBL" id="CP074371">
    <property type="protein sequence ID" value="QVI21350.1"/>
    <property type="molecule type" value="Genomic_DNA"/>
</dbReference>
<evidence type="ECO:0000256" key="1">
    <source>
        <dbReference type="SAM" id="SignalP"/>
    </source>
</evidence>
<dbReference type="Proteomes" id="UP000683310">
    <property type="component" value="Chromosome"/>
</dbReference>
<gene>
    <name evidence="3" type="ORF">KHQ06_36200</name>
</gene>
<dbReference type="Pfam" id="PF13827">
    <property type="entry name" value="DUF4189"/>
    <property type="match status" value="1"/>
</dbReference>
<feature type="signal peptide" evidence="1">
    <location>
        <begin position="1"/>
        <end position="29"/>
    </location>
</feature>
<feature type="domain" description="DUF4189" evidence="2">
    <location>
        <begin position="34"/>
        <end position="111"/>
    </location>
</feature>
<feature type="chain" id="PRO_5046327191" evidence="1">
    <location>
        <begin position="30"/>
        <end position="143"/>
    </location>
</feature>
<sequence>MRFSKMATAGVVTTAAAALLSGGMGTADAAPNYYGALAVSFDSAGELYVSSATNFPSQDEADAAALANCDLKPCEVQVRYVNGCVAVAQRGQDYWYGTGATEADAVAKAMAATGPDPNPLMVGLGSSQPSTARVHGTDCSTGS</sequence>
<dbReference type="RefSeq" id="WP_213557452.1">
    <property type="nucleotide sequence ID" value="NZ_JBHYZU010000006.1"/>
</dbReference>
<proteinExistence type="predicted"/>
<evidence type="ECO:0000259" key="2">
    <source>
        <dbReference type="Pfam" id="PF13827"/>
    </source>
</evidence>
<name>A0ABX8CN60_9NOCA</name>
<keyword evidence="1" id="KW-0732">Signal</keyword>